<sequence>MLRNGKSKQKEVHNLPIKSVQETQTERLNNRMTEHISTSTKNHSILKMSNLFVGPLEEIKQKAASTASVEMLSRIEQKMIETQSVIQTKTDMEILKTESGQPRRRRFGTISRDEEVRSSPT</sequence>
<gene>
    <name evidence="2" type="ORF">LSAT_V11C400158190</name>
</gene>
<name>A0A9R1VUA8_LACSA</name>
<feature type="compositionally biased region" description="Basic and acidic residues" evidence="1">
    <location>
        <begin position="111"/>
        <end position="121"/>
    </location>
</feature>
<comment type="caution">
    <text evidence="2">The sequence shown here is derived from an EMBL/GenBank/DDBJ whole genome shotgun (WGS) entry which is preliminary data.</text>
</comment>
<dbReference type="Proteomes" id="UP000235145">
    <property type="component" value="Unassembled WGS sequence"/>
</dbReference>
<reference evidence="2 3" key="1">
    <citation type="journal article" date="2017" name="Nat. Commun.">
        <title>Genome assembly with in vitro proximity ligation data and whole-genome triplication in lettuce.</title>
        <authorList>
            <person name="Reyes-Chin-Wo S."/>
            <person name="Wang Z."/>
            <person name="Yang X."/>
            <person name="Kozik A."/>
            <person name="Arikit S."/>
            <person name="Song C."/>
            <person name="Xia L."/>
            <person name="Froenicke L."/>
            <person name="Lavelle D.O."/>
            <person name="Truco M.J."/>
            <person name="Xia R."/>
            <person name="Zhu S."/>
            <person name="Xu C."/>
            <person name="Xu H."/>
            <person name="Xu X."/>
            <person name="Cox K."/>
            <person name="Korf I."/>
            <person name="Meyers B.C."/>
            <person name="Michelmore R.W."/>
        </authorList>
    </citation>
    <scope>NUCLEOTIDE SEQUENCE [LARGE SCALE GENOMIC DNA]</scope>
    <source>
        <strain evidence="3">cv. Salinas</strain>
        <tissue evidence="2">Seedlings</tissue>
    </source>
</reference>
<feature type="region of interest" description="Disordered" evidence="1">
    <location>
        <begin position="1"/>
        <end position="24"/>
    </location>
</feature>
<accession>A0A9R1VUA8</accession>
<evidence type="ECO:0000313" key="2">
    <source>
        <dbReference type="EMBL" id="KAJ0210698.1"/>
    </source>
</evidence>
<dbReference type="EMBL" id="NBSK02000004">
    <property type="protein sequence ID" value="KAJ0210698.1"/>
    <property type="molecule type" value="Genomic_DNA"/>
</dbReference>
<keyword evidence="3" id="KW-1185">Reference proteome</keyword>
<dbReference type="AlphaFoldDB" id="A0A9R1VUA8"/>
<feature type="region of interest" description="Disordered" evidence="1">
    <location>
        <begin position="98"/>
        <end position="121"/>
    </location>
</feature>
<proteinExistence type="predicted"/>
<evidence type="ECO:0000256" key="1">
    <source>
        <dbReference type="SAM" id="MobiDB-lite"/>
    </source>
</evidence>
<organism evidence="2 3">
    <name type="scientific">Lactuca sativa</name>
    <name type="common">Garden lettuce</name>
    <dbReference type="NCBI Taxonomy" id="4236"/>
    <lineage>
        <taxon>Eukaryota</taxon>
        <taxon>Viridiplantae</taxon>
        <taxon>Streptophyta</taxon>
        <taxon>Embryophyta</taxon>
        <taxon>Tracheophyta</taxon>
        <taxon>Spermatophyta</taxon>
        <taxon>Magnoliopsida</taxon>
        <taxon>eudicotyledons</taxon>
        <taxon>Gunneridae</taxon>
        <taxon>Pentapetalae</taxon>
        <taxon>asterids</taxon>
        <taxon>campanulids</taxon>
        <taxon>Asterales</taxon>
        <taxon>Asteraceae</taxon>
        <taxon>Cichorioideae</taxon>
        <taxon>Cichorieae</taxon>
        <taxon>Lactucinae</taxon>
        <taxon>Lactuca</taxon>
    </lineage>
</organism>
<evidence type="ECO:0000313" key="3">
    <source>
        <dbReference type="Proteomes" id="UP000235145"/>
    </source>
</evidence>
<protein>
    <submittedName>
        <fullName evidence="2">Uncharacterized protein</fullName>
    </submittedName>
</protein>